<evidence type="ECO:0000313" key="3">
    <source>
        <dbReference type="Proteomes" id="UP000578449"/>
    </source>
</evidence>
<name>A0A840NTU6_9ACTN</name>
<keyword evidence="1" id="KW-0732">Signal</keyword>
<feature type="signal peptide" evidence="1">
    <location>
        <begin position="1"/>
        <end position="31"/>
    </location>
</feature>
<keyword evidence="3" id="KW-1185">Reference proteome</keyword>
<dbReference type="InterPro" id="IPR011049">
    <property type="entry name" value="Serralysin-like_metalloprot_C"/>
</dbReference>
<proteinExistence type="predicted"/>
<dbReference type="AlphaFoldDB" id="A0A840NTU6"/>
<dbReference type="Proteomes" id="UP000578449">
    <property type="component" value="Unassembled WGS sequence"/>
</dbReference>
<gene>
    <name evidence="2" type="ORF">HNP84_001867</name>
</gene>
<accession>A0A840NTU6</accession>
<dbReference type="EMBL" id="JACHGN010000003">
    <property type="protein sequence ID" value="MBB5132154.1"/>
    <property type="molecule type" value="Genomic_DNA"/>
</dbReference>
<protein>
    <recommendedName>
        <fullName evidence="4">Calcium-binding protein</fullName>
    </recommendedName>
</protein>
<evidence type="ECO:0000256" key="1">
    <source>
        <dbReference type="SAM" id="SignalP"/>
    </source>
</evidence>
<dbReference type="Gene3D" id="2.150.10.10">
    <property type="entry name" value="Serralysin-like metalloprotease, C-terminal"/>
    <property type="match status" value="1"/>
</dbReference>
<reference evidence="2 3" key="1">
    <citation type="submission" date="2020-08" db="EMBL/GenBank/DDBJ databases">
        <title>Genomic Encyclopedia of Type Strains, Phase IV (KMG-IV): sequencing the most valuable type-strain genomes for metagenomic binning, comparative biology and taxonomic classification.</title>
        <authorList>
            <person name="Goeker M."/>
        </authorList>
    </citation>
    <scope>NUCLEOTIDE SEQUENCE [LARGE SCALE GENOMIC DNA]</scope>
    <source>
        <strain evidence="2 3">DSM 45615</strain>
    </source>
</reference>
<sequence length="267" mass="26366">MQKISRRVARTTMLGGLVAAALATTPGIGQAAAAPGDLTVARVSGAITIVPGTVDVNDTVEVVRSGTSFLVRNSTGTLRATPGGGCDQVNAREVNCGTGIGGLSANLGGGNDTFTARVPLTGAVSGGNGADVFNGGLATGGGTTLTYQGGGGSDTVSYAGAGVSVQVTVDGVNNDGRNSGGFIDRDKVLTDVEVIIGSRFGDTITGDDTAEIINPLGGDDRISANGGADTVELRDGGRDTFADCGSGRDIANADAGDRPTACETVNR</sequence>
<comment type="caution">
    <text evidence="2">The sequence shown here is derived from an EMBL/GenBank/DDBJ whole genome shotgun (WGS) entry which is preliminary data.</text>
</comment>
<dbReference type="RefSeq" id="WP_185048929.1">
    <property type="nucleotide sequence ID" value="NZ_BAABIX010000055.1"/>
</dbReference>
<organism evidence="2 3">
    <name type="scientific">Thermocatellispora tengchongensis</name>
    <dbReference type="NCBI Taxonomy" id="1073253"/>
    <lineage>
        <taxon>Bacteria</taxon>
        <taxon>Bacillati</taxon>
        <taxon>Actinomycetota</taxon>
        <taxon>Actinomycetes</taxon>
        <taxon>Streptosporangiales</taxon>
        <taxon>Streptosporangiaceae</taxon>
        <taxon>Thermocatellispora</taxon>
    </lineage>
</organism>
<evidence type="ECO:0000313" key="2">
    <source>
        <dbReference type="EMBL" id="MBB5132154.1"/>
    </source>
</evidence>
<dbReference type="SUPFAM" id="SSF51120">
    <property type="entry name" value="beta-Roll"/>
    <property type="match status" value="1"/>
</dbReference>
<evidence type="ECO:0008006" key="4">
    <source>
        <dbReference type="Google" id="ProtNLM"/>
    </source>
</evidence>
<feature type="chain" id="PRO_5032720303" description="Calcium-binding protein" evidence="1">
    <location>
        <begin position="32"/>
        <end position="267"/>
    </location>
</feature>